<dbReference type="SUPFAM" id="SSF158682">
    <property type="entry name" value="TerB-like"/>
    <property type="match status" value="1"/>
</dbReference>
<feature type="compositionally biased region" description="Basic and acidic residues" evidence="1">
    <location>
        <begin position="16"/>
        <end position="28"/>
    </location>
</feature>
<reference evidence="2 3" key="1">
    <citation type="submission" date="2015-07" db="EMBL/GenBank/DDBJ databases">
        <title>Genome analysis of myxobacterium Chondromyces crocatus Cm c5 reveals a high potential for natural compound synthesis and the genetic basis for the loss of fruiting body formation.</title>
        <authorList>
            <person name="Zaburannyi N."/>
            <person name="Bunk B."/>
            <person name="Maier J."/>
            <person name="Overmann J."/>
            <person name="Mueller R."/>
        </authorList>
    </citation>
    <scope>NUCLEOTIDE SEQUENCE [LARGE SCALE GENOMIC DNA]</scope>
    <source>
        <strain evidence="2 3">Cm c5</strain>
    </source>
</reference>
<dbReference type="AlphaFoldDB" id="A0A0K1EC97"/>
<evidence type="ECO:0000256" key="1">
    <source>
        <dbReference type="SAM" id="MobiDB-lite"/>
    </source>
</evidence>
<protein>
    <recommendedName>
        <fullName evidence="4">Co-chaperone DjlA N-terminal domain-containing protein</fullName>
    </recommendedName>
</protein>
<dbReference type="Proteomes" id="UP000067626">
    <property type="component" value="Chromosome"/>
</dbReference>
<gene>
    <name evidence="2" type="ORF">CMC5_026410</name>
</gene>
<organism evidence="2 3">
    <name type="scientific">Chondromyces crocatus</name>
    <dbReference type="NCBI Taxonomy" id="52"/>
    <lineage>
        <taxon>Bacteria</taxon>
        <taxon>Pseudomonadati</taxon>
        <taxon>Myxococcota</taxon>
        <taxon>Polyangia</taxon>
        <taxon>Polyangiales</taxon>
        <taxon>Polyangiaceae</taxon>
        <taxon>Chondromyces</taxon>
    </lineage>
</organism>
<proteinExistence type="predicted"/>
<dbReference type="InterPro" id="IPR029024">
    <property type="entry name" value="TerB-like"/>
</dbReference>
<sequence length="214" mass="22542">MTHVGDGEMAPAGPEGTHEPLRFQREPRRCFEGDALEERRNSLAALSGGDEEDEMVSPWRVREASWRRRKDVGVANLSPEEREAAGVLSSIVGAALLVSRAGEAGMASPLSAALDALDMAAGSLVARDVLEAGLSEWLEALEREGTRACLGQVGEVLAGHDARYEAFQVAAGVALVDGDLSRDEAAGLGQLATALGLSTGEAEQLFEGVNEWMG</sequence>
<dbReference type="KEGG" id="ccro:CMC5_026410"/>
<keyword evidence="3" id="KW-1185">Reference proteome</keyword>
<dbReference type="Gene3D" id="1.10.3680.10">
    <property type="entry name" value="TerB-like"/>
    <property type="match status" value="1"/>
</dbReference>
<name>A0A0K1EC97_CHOCO</name>
<accession>A0A0K1EC97</accession>
<feature type="region of interest" description="Disordered" evidence="1">
    <location>
        <begin position="1"/>
        <end position="28"/>
    </location>
</feature>
<evidence type="ECO:0000313" key="3">
    <source>
        <dbReference type="Proteomes" id="UP000067626"/>
    </source>
</evidence>
<dbReference type="EMBL" id="CP012159">
    <property type="protein sequence ID" value="AKT38495.1"/>
    <property type="molecule type" value="Genomic_DNA"/>
</dbReference>
<evidence type="ECO:0008006" key="4">
    <source>
        <dbReference type="Google" id="ProtNLM"/>
    </source>
</evidence>
<evidence type="ECO:0000313" key="2">
    <source>
        <dbReference type="EMBL" id="AKT38495.1"/>
    </source>
</evidence>